<protein>
    <submittedName>
        <fullName evidence="5">Uncharacterized protein</fullName>
    </submittedName>
</protein>
<dbReference type="PANTHER" id="PTHR19848">
    <property type="entry name" value="WD40 REPEAT PROTEIN"/>
    <property type="match status" value="1"/>
</dbReference>
<reference evidence="6" key="3">
    <citation type="submission" date="2024-02" db="EMBL/GenBank/DDBJ databases">
        <title>Comparative genomics of Cryptococcus and Kwoniella reveals pathogenesis evolution and contrasting modes of karyotype evolution via chromosome fusion or intercentromeric recombination.</title>
        <authorList>
            <person name="Coelho M.A."/>
            <person name="David-Palma M."/>
            <person name="Shea T."/>
            <person name="Bowers K."/>
            <person name="McGinley-Smith S."/>
            <person name="Mohammad A.W."/>
            <person name="Gnirke A."/>
            <person name="Yurkov A.M."/>
            <person name="Nowrousian M."/>
            <person name="Sun S."/>
            <person name="Cuomo C.A."/>
            <person name="Heitman J."/>
        </authorList>
    </citation>
    <scope>NUCLEOTIDE SEQUENCE</scope>
    <source>
        <strain evidence="6">CBS 10117</strain>
    </source>
</reference>
<evidence type="ECO:0000313" key="5">
    <source>
        <dbReference type="EMBL" id="OBR87042.1"/>
    </source>
</evidence>
<sequence>MVSYSSSQLQKEFIYTPLKDYVTPEGHSSATYAPGHPLSFGNGKGSELRFVPFEKRASKRSYGPIWTFNCDYTIFALGIEDELHVYHLNELSSPSTSTTTAAKASVEVVKAEIEERESERGRDADTIEPPRCKHQILRGHTGQIGFVAFLPHNPKKMVSYAESRSRETSRIQRPSSEIIFWDLDEVDEGSSSSNSDNDVVEASVQGVKAIREYIWSRSDSTASPGCATSTPSTFTLNMDFEKELAESIHKILSRAKIDQLIPKESKMNGRLTNQFGSPIFDHKGTQMIYMPGDRPCSNGDDKWDFIVLDLQSRQEWRYEGHRDSIMRIGFSPNDKLIASVAWDKSIKIWNAPHTATASKTGAGAGVDAEKGDIVYDFKTEGQNWAGVWSPDSRFFLGTCGQGAIRIWDIANGNGEEVWKFQYGEWCRAVDWSKDGKYIALGGRRAGSLMIFNVEGLAGPSGGSPGITSAEEEKHKETKTKTKTQTEMIKSQRPSNDDDNENEHGNGRNQILDTNREQNPHLTDAQDDYHTANTKIKLAFERSLEADFTKEELRPLASGMMGVHVLSFLPVLGSGSGSQGPKLVSTTSGENAIEVFDIATQQKWRFVDPKREDLGTLKGWQWDEERGHLITIHGDGLRYWKF</sequence>
<dbReference type="SMART" id="SM00320">
    <property type="entry name" value="WD40"/>
    <property type="match status" value="5"/>
</dbReference>
<dbReference type="RefSeq" id="XP_018264884.1">
    <property type="nucleotide sequence ID" value="XM_018406390.1"/>
</dbReference>
<dbReference type="SUPFAM" id="SSF50978">
    <property type="entry name" value="WD40 repeat-like"/>
    <property type="match status" value="1"/>
</dbReference>
<reference evidence="5" key="1">
    <citation type="submission" date="2013-07" db="EMBL/GenBank/DDBJ databases">
        <title>The Genome Sequence of Cryptococcus dejecticola CBS10117.</title>
        <authorList>
            <consortium name="The Broad Institute Genome Sequencing Platform"/>
            <person name="Cuomo C."/>
            <person name="Litvintseva A."/>
            <person name="Chen Y."/>
            <person name="Heitman J."/>
            <person name="Sun S."/>
            <person name="Springer D."/>
            <person name="Dromer F."/>
            <person name="Young S.K."/>
            <person name="Zeng Q."/>
            <person name="Gargeya S."/>
            <person name="Fitzgerald M."/>
            <person name="Abouelleil A."/>
            <person name="Alvarado L."/>
            <person name="Berlin A.M."/>
            <person name="Chapman S.B."/>
            <person name="Dewar J."/>
            <person name="Goldberg J."/>
            <person name="Griggs A."/>
            <person name="Gujja S."/>
            <person name="Hansen M."/>
            <person name="Howarth C."/>
            <person name="Imamovic A."/>
            <person name="Larimer J."/>
            <person name="McCowan C."/>
            <person name="Murphy C."/>
            <person name="Pearson M."/>
            <person name="Priest M."/>
            <person name="Roberts A."/>
            <person name="Saif S."/>
            <person name="Shea T."/>
            <person name="Sykes S."/>
            <person name="Wortman J."/>
            <person name="Nusbaum C."/>
            <person name="Birren B."/>
        </authorList>
    </citation>
    <scope>NUCLEOTIDE SEQUENCE [LARGE SCALE GENOMIC DNA]</scope>
    <source>
        <strain evidence="5">CBS 10117</strain>
    </source>
</reference>
<evidence type="ECO:0000313" key="6">
    <source>
        <dbReference type="EMBL" id="WWC60472.1"/>
    </source>
</evidence>
<dbReference type="Gene3D" id="2.130.10.10">
    <property type="entry name" value="YVTN repeat-like/Quinoprotein amine dehydrogenase"/>
    <property type="match status" value="1"/>
</dbReference>
<proteinExistence type="predicted"/>
<dbReference type="STRING" id="1296121.A0A1A6AAF2"/>
<gene>
    <name evidence="5" type="ORF">I303_03065</name>
    <name evidence="6" type="ORF">I303_103045</name>
</gene>
<reference evidence="6" key="2">
    <citation type="submission" date="2013-07" db="EMBL/GenBank/DDBJ databases">
        <authorList>
            <consortium name="The Broad Institute Genome Sequencing Platform"/>
            <person name="Cuomo C."/>
            <person name="Litvintseva A."/>
            <person name="Chen Y."/>
            <person name="Heitman J."/>
            <person name="Sun S."/>
            <person name="Springer D."/>
            <person name="Dromer F."/>
            <person name="Young S.K."/>
            <person name="Zeng Q."/>
            <person name="Gargeya S."/>
            <person name="Fitzgerald M."/>
            <person name="Abouelleil A."/>
            <person name="Alvarado L."/>
            <person name="Berlin A.M."/>
            <person name="Chapman S.B."/>
            <person name="Dewar J."/>
            <person name="Goldberg J."/>
            <person name="Griggs A."/>
            <person name="Gujja S."/>
            <person name="Hansen M."/>
            <person name="Howarth C."/>
            <person name="Imamovic A."/>
            <person name="Larimer J."/>
            <person name="McCowan C."/>
            <person name="Murphy C."/>
            <person name="Pearson M."/>
            <person name="Priest M."/>
            <person name="Roberts A."/>
            <person name="Saif S."/>
            <person name="Shea T."/>
            <person name="Sykes S."/>
            <person name="Wortman J."/>
            <person name="Nusbaum C."/>
            <person name="Birren B."/>
        </authorList>
    </citation>
    <scope>NUCLEOTIDE SEQUENCE</scope>
    <source>
        <strain evidence="6">CBS 10117</strain>
    </source>
</reference>
<feature type="region of interest" description="Disordered" evidence="4">
    <location>
        <begin position="459"/>
        <end position="514"/>
    </location>
</feature>
<dbReference type="AlphaFoldDB" id="A0A1A6AAF2"/>
<keyword evidence="7" id="KW-1185">Reference proteome</keyword>
<dbReference type="PROSITE" id="PS50082">
    <property type="entry name" value="WD_REPEATS_2"/>
    <property type="match status" value="1"/>
</dbReference>
<dbReference type="OrthoDB" id="2911645at2759"/>
<evidence type="ECO:0000256" key="3">
    <source>
        <dbReference type="PROSITE-ProRule" id="PRU00221"/>
    </source>
</evidence>
<dbReference type="EMBL" id="CP144532">
    <property type="protein sequence ID" value="WWC60472.1"/>
    <property type="molecule type" value="Genomic_DNA"/>
</dbReference>
<evidence type="ECO:0000256" key="2">
    <source>
        <dbReference type="ARBA" id="ARBA00022737"/>
    </source>
</evidence>
<organism evidence="5">
    <name type="scientific">Kwoniella dejecticola CBS 10117</name>
    <dbReference type="NCBI Taxonomy" id="1296121"/>
    <lineage>
        <taxon>Eukaryota</taxon>
        <taxon>Fungi</taxon>
        <taxon>Dikarya</taxon>
        <taxon>Basidiomycota</taxon>
        <taxon>Agaricomycotina</taxon>
        <taxon>Tremellomycetes</taxon>
        <taxon>Tremellales</taxon>
        <taxon>Cryptococcaceae</taxon>
        <taxon>Kwoniella</taxon>
    </lineage>
</organism>
<feature type="compositionally biased region" description="Basic and acidic residues" evidence="4">
    <location>
        <begin position="470"/>
        <end position="479"/>
    </location>
</feature>
<dbReference type="EMBL" id="KI894029">
    <property type="protein sequence ID" value="OBR87042.1"/>
    <property type="molecule type" value="Genomic_DNA"/>
</dbReference>
<dbReference type="InterPro" id="IPR036322">
    <property type="entry name" value="WD40_repeat_dom_sf"/>
</dbReference>
<dbReference type="InterPro" id="IPR001680">
    <property type="entry name" value="WD40_rpt"/>
</dbReference>
<keyword evidence="1 3" id="KW-0853">WD repeat</keyword>
<dbReference type="Pfam" id="PF00400">
    <property type="entry name" value="WD40"/>
    <property type="match status" value="2"/>
</dbReference>
<dbReference type="InterPro" id="IPR015943">
    <property type="entry name" value="WD40/YVTN_repeat-like_dom_sf"/>
</dbReference>
<evidence type="ECO:0000256" key="1">
    <source>
        <dbReference type="ARBA" id="ARBA00022574"/>
    </source>
</evidence>
<evidence type="ECO:0000313" key="7">
    <source>
        <dbReference type="Proteomes" id="UP000078595"/>
    </source>
</evidence>
<name>A0A1A6AAF2_9TREE</name>
<feature type="repeat" description="WD" evidence="3">
    <location>
        <begin position="318"/>
        <end position="350"/>
    </location>
</feature>
<dbReference type="PROSITE" id="PS50294">
    <property type="entry name" value="WD_REPEATS_REGION"/>
    <property type="match status" value="1"/>
</dbReference>
<dbReference type="KEGG" id="kdj:28966764"/>
<dbReference type="GeneID" id="28966764"/>
<dbReference type="Proteomes" id="UP000078595">
    <property type="component" value="Chromosome 3"/>
</dbReference>
<keyword evidence="2" id="KW-0677">Repeat</keyword>
<dbReference type="PANTHER" id="PTHR19848:SF8">
    <property type="entry name" value="F-BOX AND WD REPEAT DOMAIN CONTAINING 7"/>
    <property type="match status" value="1"/>
</dbReference>
<dbReference type="VEuPathDB" id="FungiDB:I303_03065"/>
<evidence type="ECO:0000256" key="4">
    <source>
        <dbReference type="SAM" id="MobiDB-lite"/>
    </source>
</evidence>
<accession>A0A1A6AAF2</accession>